<dbReference type="PROSITE" id="PS51471">
    <property type="entry name" value="FE2OG_OXY"/>
    <property type="match status" value="1"/>
</dbReference>
<evidence type="ECO:0000259" key="1">
    <source>
        <dbReference type="PROSITE" id="PS51471"/>
    </source>
</evidence>
<evidence type="ECO:0000313" key="3">
    <source>
        <dbReference type="Proteomes" id="UP000650424"/>
    </source>
</evidence>
<dbReference type="Pfam" id="PF13532">
    <property type="entry name" value="2OG-FeII_Oxy_2"/>
    <property type="match status" value="1"/>
</dbReference>
<dbReference type="InterPro" id="IPR005123">
    <property type="entry name" value="Oxoglu/Fe-dep_dioxygenase_dom"/>
</dbReference>
<proteinExistence type="predicted"/>
<protein>
    <submittedName>
        <fullName evidence="2">Alpha-ketoglutarate-dependent dioxygenase AlkB</fullName>
    </submittedName>
</protein>
<dbReference type="PANTHER" id="PTHR31212:SF4">
    <property type="entry name" value="ALPHA-KETOGLUTARATE-DEPENDENT DIOXYGENASE ALKB HOMOLOG 3"/>
    <property type="match status" value="1"/>
</dbReference>
<dbReference type="Gene3D" id="2.60.120.590">
    <property type="entry name" value="Alpha-ketoglutarate-dependent dioxygenase AlkB-like"/>
    <property type="match status" value="1"/>
</dbReference>
<dbReference type="InterPro" id="IPR037151">
    <property type="entry name" value="AlkB-like_sf"/>
</dbReference>
<accession>A0ABR6ZTC1</accession>
<reference evidence="2 3" key="1">
    <citation type="submission" date="2020-08" db="EMBL/GenBank/DDBJ databases">
        <title>Novel species isolated from subtropical streams in China.</title>
        <authorList>
            <person name="Lu H."/>
        </authorList>
    </citation>
    <scope>NUCLEOTIDE SEQUENCE [LARGE SCALE GENOMIC DNA]</scope>
    <source>
        <strain evidence="2 3">CY18W</strain>
    </source>
</reference>
<dbReference type="PANTHER" id="PTHR31212">
    <property type="entry name" value="ALPHA-KETOGLUTARATE-DEPENDENT DIOXYGENASE ALKB HOMOLOG 3"/>
    <property type="match status" value="1"/>
</dbReference>
<evidence type="ECO:0000313" key="2">
    <source>
        <dbReference type="EMBL" id="MBC3919138.1"/>
    </source>
</evidence>
<dbReference type="InterPro" id="IPR032854">
    <property type="entry name" value="ALKBH3"/>
</dbReference>
<keyword evidence="2" id="KW-0223">Dioxygenase</keyword>
<dbReference type="EMBL" id="JACOGF010000008">
    <property type="protein sequence ID" value="MBC3919138.1"/>
    <property type="molecule type" value="Genomic_DNA"/>
</dbReference>
<keyword evidence="3" id="KW-1185">Reference proteome</keyword>
<dbReference type="GO" id="GO:0051213">
    <property type="term" value="F:dioxygenase activity"/>
    <property type="evidence" value="ECO:0007669"/>
    <property type="project" value="UniProtKB-KW"/>
</dbReference>
<feature type="domain" description="Fe2OG dioxygenase" evidence="1">
    <location>
        <begin position="89"/>
        <end position="186"/>
    </location>
</feature>
<dbReference type="SUPFAM" id="SSF51197">
    <property type="entry name" value="Clavaminate synthase-like"/>
    <property type="match status" value="1"/>
</dbReference>
<sequence length="187" mass="20876">MVDSLHSHHNAHESMQAPSISLKHDFLPKADTLFMQLKNEVVWDERMRARKTASFGVAYDYSQIRYAPNTMPGFLQIVCKAIENELGFLPNNCLLNFYTDGNSSMGFHSDFTGDLAEGSGVAIISLGSQRQIVYRSKADKSQEFAYPLPPGSLLYMSAAIQDDWLHAIPKEAGAGERISMTFRKIVP</sequence>
<keyword evidence="2" id="KW-0560">Oxidoreductase</keyword>
<name>A0ABR6ZTC1_9BURK</name>
<gene>
    <name evidence="2" type="ORF">H8L32_16725</name>
</gene>
<comment type="caution">
    <text evidence="2">The sequence shown here is derived from an EMBL/GenBank/DDBJ whole genome shotgun (WGS) entry which is preliminary data.</text>
</comment>
<organism evidence="2 3">
    <name type="scientific">Undibacterium hunanense</name>
    <dbReference type="NCBI Taxonomy" id="2762292"/>
    <lineage>
        <taxon>Bacteria</taxon>
        <taxon>Pseudomonadati</taxon>
        <taxon>Pseudomonadota</taxon>
        <taxon>Betaproteobacteria</taxon>
        <taxon>Burkholderiales</taxon>
        <taxon>Oxalobacteraceae</taxon>
        <taxon>Undibacterium</taxon>
    </lineage>
</organism>
<dbReference type="InterPro" id="IPR027450">
    <property type="entry name" value="AlkB-like"/>
</dbReference>
<dbReference type="Proteomes" id="UP000650424">
    <property type="component" value="Unassembled WGS sequence"/>
</dbReference>